<reference evidence="1 2" key="1">
    <citation type="submission" date="2019-05" db="EMBL/GenBank/DDBJ databases">
        <title>Another draft genome of Portunus trituberculatus and its Hox gene families provides insights of decapod evolution.</title>
        <authorList>
            <person name="Jeong J.-H."/>
            <person name="Song I."/>
            <person name="Kim S."/>
            <person name="Choi T."/>
            <person name="Kim D."/>
            <person name="Ryu S."/>
            <person name="Kim W."/>
        </authorList>
    </citation>
    <scope>NUCLEOTIDE SEQUENCE [LARGE SCALE GENOMIC DNA]</scope>
    <source>
        <tissue evidence="1">Muscle</tissue>
    </source>
</reference>
<proteinExistence type="predicted"/>
<sequence length="89" mass="9749">MFGLRGFSTHLLGRCMCILAPGHVHHTPPSVPTLLIALQPCCAVPTVLFRAHGRRRQSVSQPVSQIVSKKINQPDSQSVNQIVSQPVSW</sequence>
<gene>
    <name evidence="1" type="ORF">E2C01_000984</name>
</gene>
<dbReference type="AlphaFoldDB" id="A0A5B7CG23"/>
<dbReference type="Proteomes" id="UP000324222">
    <property type="component" value="Unassembled WGS sequence"/>
</dbReference>
<evidence type="ECO:0000313" key="1">
    <source>
        <dbReference type="EMBL" id="MPC08397.1"/>
    </source>
</evidence>
<comment type="caution">
    <text evidence="1">The sequence shown here is derived from an EMBL/GenBank/DDBJ whole genome shotgun (WGS) entry which is preliminary data.</text>
</comment>
<evidence type="ECO:0000313" key="2">
    <source>
        <dbReference type="Proteomes" id="UP000324222"/>
    </source>
</evidence>
<organism evidence="1 2">
    <name type="scientific">Portunus trituberculatus</name>
    <name type="common">Swimming crab</name>
    <name type="synonym">Neptunus trituberculatus</name>
    <dbReference type="NCBI Taxonomy" id="210409"/>
    <lineage>
        <taxon>Eukaryota</taxon>
        <taxon>Metazoa</taxon>
        <taxon>Ecdysozoa</taxon>
        <taxon>Arthropoda</taxon>
        <taxon>Crustacea</taxon>
        <taxon>Multicrustacea</taxon>
        <taxon>Malacostraca</taxon>
        <taxon>Eumalacostraca</taxon>
        <taxon>Eucarida</taxon>
        <taxon>Decapoda</taxon>
        <taxon>Pleocyemata</taxon>
        <taxon>Brachyura</taxon>
        <taxon>Eubrachyura</taxon>
        <taxon>Portunoidea</taxon>
        <taxon>Portunidae</taxon>
        <taxon>Portuninae</taxon>
        <taxon>Portunus</taxon>
    </lineage>
</organism>
<name>A0A5B7CG23_PORTR</name>
<protein>
    <submittedName>
        <fullName evidence="1">Uncharacterized protein</fullName>
    </submittedName>
</protein>
<accession>A0A5B7CG23</accession>
<keyword evidence="2" id="KW-1185">Reference proteome</keyword>
<dbReference type="EMBL" id="VSRR010000028">
    <property type="protein sequence ID" value="MPC08397.1"/>
    <property type="molecule type" value="Genomic_DNA"/>
</dbReference>